<sequence length="1239" mass="137937">MHEIPDNIFATQHMLAELAEAQAENLRSIFHSYDVKASVAAAGGLLTVPELQANTVRLEAISHLTVAGAAGRKKPSKQDAARWFKQVGRAFAYMEDAAEDVFVARVHMDGRNYCVLEGLAEANGHHLQHMLTAVENMPNHGVYAALKQSCRSMLVLSDLICRRSGLEAFCCGGQYGFDALPVDDLPTLKTLAARVSFSNDDLSRAGVSPRAIGRFCLPPSQRNVGLGGCGDSWLERQPLIDFQDELVVALPSAIGTAIRRAVIETCHDAGAEFALWTGLLIAQTEELALNPAISRIGIPPTEMKRDSFVVPSEPVEFQPGLWFHLVLLTDDFTGFSETGFSRPGPSSEKTQAQLKQAIDDAAADTKARPGFKLGFSLIVLCGFGRGQLVEFTGPANWLAEGISSYDLDVLGWRHDFNIAELFKFLLAEGAAGHMGFPLMAINGLLARIGFAYDNNGHVVPHEAMPDGAERATLMVPTNAHLRLRAEHHARFDKHAVRDAEDKVLIVRRKDGGKRSPQNTQRVYVAHHDALSLRYRGVWRSGSRTWWLETVPLEERSHLYPIFEMQMVWTERLAPILAQHVPSLPDVLTWKLVTPAWPTIRSKEINPPPVEELKAAIGASCDKVGCVITTEIGLPFFHGLSHSSNVSEVTLIEAFLEQVVMLVDGAEVNLTELLREIVPSPQARQLHAFAPQDFRDHVRESVPHQVVKISQFDDAAIRLGLGWHGLPRPGGTVKGRDECTKVLNAITAAAEEMFCGQLGQFERHALIRRVVENHEASVVDKSRWERTSGAILDLSANPKESREEIYKNIWKANATGQASRVILEAALCECPVGVGFEIADFDLSNLMALAMMIHHLGGYSDAIRYEGMRPEVRISPAGEVQIDASFFDAIVTPVGESFVSSKIDQSRRDYSELLHDPALLTEEQATSQTDIRFVAAWEAEIGVSLKDFRTALEALENRLYMTNQAWEMLPRPALLEYLANHVDCGEQFVTSLELLPRDGWKSVPPPYTDQDRQPWRFRRRLSMVRRPILRLEPSPESDVMIAPGMIRDTFRILLHNFYYGQYDLNSISSKEMRSWREHIVAEEAAEFEERVVACLLELGWQAKRGAKFSHILGRKLTEDPGDIDVLAWHTDGRVMLLECKDLQFAKTSSEIAKQLYKFRGKTDEKGRPDLLGKHLNRIELARENAVELQSHLQLPEVRIDGALVFAHTVPMSFAAERIGHAVTLLTYDQLNLAFGGHIQA</sequence>
<dbReference type="EMBL" id="JBFOCI010000007">
    <property type="protein sequence ID" value="MEW9808153.1"/>
    <property type="molecule type" value="Genomic_DNA"/>
</dbReference>
<evidence type="ECO:0008006" key="3">
    <source>
        <dbReference type="Google" id="ProtNLM"/>
    </source>
</evidence>
<evidence type="ECO:0000313" key="1">
    <source>
        <dbReference type="EMBL" id="MEW9808153.1"/>
    </source>
</evidence>
<name>A0ABV3R4G0_9HYPH</name>
<protein>
    <recommendedName>
        <fullName evidence="3">NERD domain-containing protein</fullName>
    </recommendedName>
</protein>
<dbReference type="Proteomes" id="UP001556196">
    <property type="component" value="Unassembled WGS sequence"/>
</dbReference>
<reference evidence="1 2" key="1">
    <citation type="submission" date="2024-06" db="EMBL/GenBank/DDBJ databases">
        <authorList>
            <person name="Tuo L."/>
        </authorList>
    </citation>
    <scope>NUCLEOTIDE SEQUENCE [LARGE SCALE GENOMIC DNA]</scope>
    <source>
        <strain evidence="1 2">ZMM04-5</strain>
    </source>
</reference>
<dbReference type="RefSeq" id="WP_367725377.1">
    <property type="nucleotide sequence ID" value="NZ_JBFOCH010000005.1"/>
</dbReference>
<organism evidence="1 2">
    <name type="scientific">Mesorhizobium marinum</name>
    <dbReference type="NCBI Taxonomy" id="3228790"/>
    <lineage>
        <taxon>Bacteria</taxon>
        <taxon>Pseudomonadati</taxon>
        <taxon>Pseudomonadota</taxon>
        <taxon>Alphaproteobacteria</taxon>
        <taxon>Hyphomicrobiales</taxon>
        <taxon>Phyllobacteriaceae</taxon>
        <taxon>Mesorhizobium</taxon>
    </lineage>
</organism>
<comment type="caution">
    <text evidence="1">The sequence shown here is derived from an EMBL/GenBank/DDBJ whole genome shotgun (WGS) entry which is preliminary data.</text>
</comment>
<gene>
    <name evidence="1" type="ORF">ABUE31_19370</name>
</gene>
<proteinExistence type="predicted"/>
<evidence type="ECO:0000313" key="2">
    <source>
        <dbReference type="Proteomes" id="UP001556196"/>
    </source>
</evidence>
<accession>A0ABV3R4G0</accession>
<keyword evidence="2" id="KW-1185">Reference proteome</keyword>